<comment type="caution">
    <text evidence="2">The sequence shown here is derived from an EMBL/GenBank/DDBJ whole genome shotgun (WGS) entry which is preliminary data.</text>
</comment>
<dbReference type="Proteomes" id="UP000507140">
    <property type="component" value="Unassembled WGS sequence"/>
</dbReference>
<organism evidence="2 3">
    <name type="scientific">Achromobacter mucicolens</name>
    <dbReference type="NCBI Taxonomy" id="1389922"/>
    <lineage>
        <taxon>Bacteria</taxon>
        <taxon>Pseudomonadati</taxon>
        <taxon>Pseudomonadota</taxon>
        <taxon>Betaproteobacteria</taxon>
        <taxon>Burkholderiales</taxon>
        <taxon>Alcaligenaceae</taxon>
        <taxon>Achromobacter</taxon>
    </lineage>
</organism>
<evidence type="ECO:0000313" key="3">
    <source>
        <dbReference type="Proteomes" id="UP000507140"/>
    </source>
</evidence>
<evidence type="ECO:0000313" key="2">
    <source>
        <dbReference type="EMBL" id="CAB3824432.1"/>
    </source>
</evidence>
<sequence>MKIDCRTVFLLAMAALSSAAIAQPTKEGARQTAATQVVFLENVQAEQVQTRLKAAEGTWATVITDSPKSTCNFDLVENVGLNAAGWEIKKYECTKK</sequence>
<proteinExistence type="predicted"/>
<name>A0ABM8L7M8_9BURK</name>
<accession>A0ABM8L7M8</accession>
<feature type="chain" id="PRO_5047007448" evidence="1">
    <location>
        <begin position="23"/>
        <end position="96"/>
    </location>
</feature>
<keyword evidence="3" id="KW-1185">Reference proteome</keyword>
<feature type="signal peptide" evidence="1">
    <location>
        <begin position="1"/>
        <end position="22"/>
    </location>
</feature>
<keyword evidence="1" id="KW-0732">Signal</keyword>
<protein>
    <submittedName>
        <fullName evidence="2">Uncharacterized protein</fullName>
    </submittedName>
</protein>
<dbReference type="RefSeq" id="WP_180097554.1">
    <property type="nucleotide sequence ID" value="NZ_CADIKR010000001.1"/>
</dbReference>
<gene>
    <name evidence="2" type="ORF">LMG3415_00579</name>
</gene>
<reference evidence="2 3" key="1">
    <citation type="submission" date="2020-04" db="EMBL/GenBank/DDBJ databases">
        <authorList>
            <person name="De Canck E."/>
        </authorList>
    </citation>
    <scope>NUCLEOTIDE SEQUENCE [LARGE SCALE GENOMIC DNA]</scope>
    <source>
        <strain evidence="2 3">LMG 3415</strain>
    </source>
</reference>
<evidence type="ECO:0000256" key="1">
    <source>
        <dbReference type="SAM" id="SignalP"/>
    </source>
</evidence>
<dbReference type="EMBL" id="CADIKR010000001">
    <property type="protein sequence ID" value="CAB3824432.1"/>
    <property type="molecule type" value="Genomic_DNA"/>
</dbReference>